<dbReference type="InterPro" id="IPR038020">
    <property type="entry name" value="MbtH-like_sf"/>
</dbReference>
<reference evidence="2 3" key="1">
    <citation type="submission" date="2018-06" db="EMBL/GenBank/DDBJ databases">
        <title>Genomic Encyclopedia of Archaeal and Bacterial Type Strains, Phase II (KMG-II): from individual species to whole genera.</title>
        <authorList>
            <person name="Goeker M."/>
        </authorList>
    </citation>
    <scope>NUCLEOTIDE SEQUENCE [LARGE SCALE GENOMIC DNA]</scope>
    <source>
        <strain evidence="2 3">ATCC BAA-1881</strain>
    </source>
</reference>
<dbReference type="OrthoDB" id="7584480at2"/>
<feature type="domain" description="MbtH-like" evidence="1">
    <location>
        <begin position="1"/>
        <end position="51"/>
    </location>
</feature>
<accession>A0A326U3X9</accession>
<dbReference type="Pfam" id="PF03621">
    <property type="entry name" value="MbtH"/>
    <property type="match status" value="1"/>
</dbReference>
<dbReference type="Proteomes" id="UP000248806">
    <property type="component" value="Unassembled WGS sequence"/>
</dbReference>
<comment type="caution">
    <text evidence="2">The sequence shown here is derived from an EMBL/GenBank/DDBJ whole genome shotgun (WGS) entry which is preliminary data.</text>
</comment>
<dbReference type="InterPro" id="IPR037407">
    <property type="entry name" value="MLP_fam"/>
</dbReference>
<organism evidence="2 3">
    <name type="scientific">Thermosporothrix hazakensis</name>
    <dbReference type="NCBI Taxonomy" id="644383"/>
    <lineage>
        <taxon>Bacteria</taxon>
        <taxon>Bacillati</taxon>
        <taxon>Chloroflexota</taxon>
        <taxon>Ktedonobacteria</taxon>
        <taxon>Ktedonobacterales</taxon>
        <taxon>Thermosporotrichaceae</taxon>
        <taxon>Thermosporothrix</taxon>
    </lineage>
</organism>
<dbReference type="GO" id="GO:0005829">
    <property type="term" value="C:cytosol"/>
    <property type="evidence" value="ECO:0007669"/>
    <property type="project" value="TreeGrafter"/>
</dbReference>
<evidence type="ECO:0000313" key="3">
    <source>
        <dbReference type="Proteomes" id="UP000248806"/>
    </source>
</evidence>
<sequence length="70" mass="8337">MDETFGTETYRVVVNHEEQYSIWPTTLEIPRGWRDTGKQGTKDECLNYVKEVWTDMRPLSLRQKMSQQAQ</sequence>
<dbReference type="AlphaFoldDB" id="A0A326U3X9"/>
<proteinExistence type="predicted"/>
<dbReference type="PANTHER" id="PTHR38444">
    <property type="entry name" value="ENTEROBACTIN BIOSYNTHESIS PROTEIN YBDZ"/>
    <property type="match status" value="1"/>
</dbReference>
<dbReference type="Gene3D" id="3.90.820.10">
    <property type="entry name" value="Structural Genomics, Unknown Function 30-nov-00 1gh9 Mol_id"/>
    <property type="match status" value="1"/>
</dbReference>
<gene>
    <name evidence="2" type="ORF">EI42_03711</name>
</gene>
<dbReference type="PANTHER" id="PTHR38444:SF1">
    <property type="entry name" value="ENTEROBACTIN BIOSYNTHESIS PROTEIN YBDZ"/>
    <property type="match status" value="1"/>
</dbReference>
<evidence type="ECO:0000259" key="1">
    <source>
        <dbReference type="SMART" id="SM00923"/>
    </source>
</evidence>
<dbReference type="SUPFAM" id="SSF160582">
    <property type="entry name" value="MbtH-like"/>
    <property type="match status" value="1"/>
</dbReference>
<name>A0A326U3X9_THEHA</name>
<keyword evidence="3" id="KW-1185">Reference proteome</keyword>
<dbReference type="EMBL" id="QKUF01000013">
    <property type="protein sequence ID" value="PZW27148.1"/>
    <property type="molecule type" value="Genomic_DNA"/>
</dbReference>
<dbReference type="GO" id="GO:0019290">
    <property type="term" value="P:siderophore biosynthetic process"/>
    <property type="evidence" value="ECO:0007669"/>
    <property type="project" value="TreeGrafter"/>
</dbReference>
<dbReference type="InterPro" id="IPR005153">
    <property type="entry name" value="MbtH-like_dom"/>
</dbReference>
<protein>
    <submittedName>
        <fullName evidence="2">MbtH protein</fullName>
    </submittedName>
</protein>
<dbReference type="RefSeq" id="WP_111324064.1">
    <property type="nucleotide sequence ID" value="NZ_BIFX01000002.1"/>
</dbReference>
<evidence type="ECO:0000313" key="2">
    <source>
        <dbReference type="EMBL" id="PZW27148.1"/>
    </source>
</evidence>
<dbReference type="SMART" id="SM00923">
    <property type="entry name" value="MbtH"/>
    <property type="match status" value="1"/>
</dbReference>